<evidence type="ECO:0008006" key="3">
    <source>
        <dbReference type="Google" id="ProtNLM"/>
    </source>
</evidence>
<gene>
    <name evidence="1" type="ORF">A2175_01645</name>
</gene>
<proteinExistence type="predicted"/>
<dbReference type="SUPFAM" id="SSF102405">
    <property type="entry name" value="MCP/YpsA-like"/>
    <property type="match status" value="1"/>
</dbReference>
<sequence length="183" mass="19922">MDNHLKIAVSGAAELDVCSKNAAKLAKEVGKEIVRQKCILVTGATTGIPYYAAQGAKEARGISVGFSPAVSRLSHVKAYKLPIDAFDVMVYTGFDYAGRNLLMTRAADGVIVICGRMGTLNEFTIAFEDQKPIGVLEGTGGTADKIRNLTKGPFRGKKKIVYEKDPKKLVKELIRLIKRSYKK</sequence>
<dbReference type="STRING" id="1801663.A2175_01645"/>
<name>A0A1G2E176_9BACT</name>
<dbReference type="InterPro" id="IPR041164">
    <property type="entry name" value="LDcluster4"/>
</dbReference>
<dbReference type="Gene3D" id="3.40.50.450">
    <property type="match status" value="1"/>
</dbReference>
<dbReference type="AlphaFoldDB" id="A0A1G2E176"/>
<protein>
    <recommendedName>
        <fullName evidence="3">Protein containing YHS domain protein</fullName>
    </recommendedName>
</protein>
<dbReference type="Proteomes" id="UP000176755">
    <property type="component" value="Unassembled WGS sequence"/>
</dbReference>
<comment type="caution">
    <text evidence="1">The sequence shown here is derived from an EMBL/GenBank/DDBJ whole genome shotgun (WGS) entry which is preliminary data.</text>
</comment>
<organism evidence="1 2">
    <name type="scientific">Candidatus Nealsonbacteria bacterium RBG_13_42_11</name>
    <dbReference type="NCBI Taxonomy" id="1801663"/>
    <lineage>
        <taxon>Bacteria</taxon>
        <taxon>Candidatus Nealsoniibacteriota</taxon>
    </lineage>
</organism>
<evidence type="ECO:0000313" key="2">
    <source>
        <dbReference type="Proteomes" id="UP000176755"/>
    </source>
</evidence>
<accession>A0A1G2E176</accession>
<dbReference type="Pfam" id="PF18306">
    <property type="entry name" value="LDcluster4"/>
    <property type="match status" value="1"/>
</dbReference>
<evidence type="ECO:0000313" key="1">
    <source>
        <dbReference type="EMBL" id="OGZ19011.1"/>
    </source>
</evidence>
<reference evidence="1 2" key="1">
    <citation type="journal article" date="2016" name="Nat. Commun.">
        <title>Thousands of microbial genomes shed light on interconnected biogeochemical processes in an aquifer system.</title>
        <authorList>
            <person name="Anantharaman K."/>
            <person name="Brown C.T."/>
            <person name="Hug L.A."/>
            <person name="Sharon I."/>
            <person name="Castelle C.J."/>
            <person name="Probst A.J."/>
            <person name="Thomas B.C."/>
            <person name="Singh A."/>
            <person name="Wilkins M.J."/>
            <person name="Karaoz U."/>
            <person name="Brodie E.L."/>
            <person name="Williams K.H."/>
            <person name="Hubbard S.S."/>
            <person name="Banfield J.F."/>
        </authorList>
    </citation>
    <scope>NUCLEOTIDE SEQUENCE [LARGE SCALE GENOMIC DNA]</scope>
</reference>
<dbReference type="EMBL" id="MHLY01000003">
    <property type="protein sequence ID" value="OGZ19011.1"/>
    <property type="molecule type" value="Genomic_DNA"/>
</dbReference>